<dbReference type="InterPro" id="IPR029058">
    <property type="entry name" value="AB_hydrolase_fold"/>
</dbReference>
<dbReference type="EMBL" id="AQGS01000058">
    <property type="protein sequence ID" value="EPS44111.1"/>
    <property type="molecule type" value="Genomic_DNA"/>
</dbReference>
<feature type="domain" description="AB hydrolase-1" evidence="3">
    <location>
        <begin position="77"/>
        <end position="223"/>
    </location>
</feature>
<dbReference type="PANTHER" id="PTHR43248">
    <property type="entry name" value="2-SUCCINYL-6-HYDROXY-2,4-CYCLOHEXADIENE-1-CARBOXYLATE SYNTHASE"/>
    <property type="match status" value="1"/>
</dbReference>
<dbReference type="AlphaFoldDB" id="S8AT08"/>
<accession>S8AT08</accession>
<evidence type="ECO:0000313" key="4">
    <source>
        <dbReference type="EMBL" id="EPS44111.1"/>
    </source>
</evidence>
<dbReference type="OMA" id="TNEYEHN"/>
<sequence>MRADADDIETYALNDDLSVFEHFFTVPLNYTKPDGPTITIFARIVKKREVPVKPKKKKETKSDESEQGKDEDDAAYLCYLNGGPGFSNASANTGYISKFVDKGYAVVLLDQRGTGLSECICPENIRGETAEEKAEYVSHFRADNIVRDCEFVREKLLGKDGSWSLAGQSFGGFCIATYLSFAPEHLVEAFMFGGIPPVGESTPDKVYLQLYNKLKARNLVYYNKYPKDIDRVKDIAEYLSKNTVVLPSGGTLTLDRFRDIGIMFGMHGGIDSIHKLVFQAQNDLSRFGKILTPTLSKIEQYQSFDDAILYCILHEPIYCQDGNASRWSANREPRQQSDPRLQSYEVYQQLTPPKTGVDGALFFTGEMVFPSMLDDYAILRQVKDVGNILSEKKWEGRLYDLDALVKNTVPVYAATYMDDMYVDFELTRKFAGVTGNFHEFITNSMYHNAISAKTTEVIDKLWELRKGCAD</sequence>
<dbReference type="HOGENOM" id="CLU_024518_2_1_1"/>
<dbReference type="PRINTS" id="PR00793">
    <property type="entry name" value="PROAMNOPTASE"/>
</dbReference>
<proteinExistence type="inferred from homology"/>
<dbReference type="PANTHER" id="PTHR43248:SF2">
    <property type="entry name" value="PROLYL AMINOPEPTIDASE"/>
    <property type="match status" value="1"/>
</dbReference>
<evidence type="ECO:0000256" key="2">
    <source>
        <dbReference type="ARBA" id="ARBA00022801"/>
    </source>
</evidence>
<reference evidence="5" key="2">
    <citation type="submission" date="2013-04" db="EMBL/GenBank/DDBJ databases">
        <title>Genomic mechanisms accounting for the adaptation to parasitism in nematode-trapping fungi.</title>
        <authorList>
            <person name="Ahren D.G."/>
        </authorList>
    </citation>
    <scope>NUCLEOTIDE SEQUENCE [LARGE SCALE GENOMIC DNA]</scope>
    <source>
        <strain evidence="5">CBS 200.50</strain>
    </source>
</reference>
<protein>
    <recommendedName>
        <fullName evidence="3">AB hydrolase-1 domain-containing protein</fullName>
    </recommendedName>
</protein>
<name>S8AT08_DACHA</name>
<organism evidence="4 5">
    <name type="scientific">Dactylellina haptotyla (strain CBS 200.50)</name>
    <name type="common">Nematode-trapping fungus</name>
    <name type="synonym">Monacrosporium haptotylum</name>
    <dbReference type="NCBI Taxonomy" id="1284197"/>
    <lineage>
        <taxon>Eukaryota</taxon>
        <taxon>Fungi</taxon>
        <taxon>Dikarya</taxon>
        <taxon>Ascomycota</taxon>
        <taxon>Pezizomycotina</taxon>
        <taxon>Orbiliomycetes</taxon>
        <taxon>Orbiliales</taxon>
        <taxon>Orbiliaceae</taxon>
        <taxon>Dactylellina</taxon>
    </lineage>
</organism>
<evidence type="ECO:0000256" key="1">
    <source>
        <dbReference type="ARBA" id="ARBA00010088"/>
    </source>
</evidence>
<gene>
    <name evidence="4" type="ORF">H072_1895</name>
</gene>
<dbReference type="STRING" id="1284197.S8AT08"/>
<dbReference type="Gene3D" id="3.40.50.1820">
    <property type="entry name" value="alpha/beta hydrolase"/>
    <property type="match status" value="1"/>
</dbReference>
<dbReference type="InterPro" id="IPR002410">
    <property type="entry name" value="Peptidase_S33"/>
</dbReference>
<comment type="caution">
    <text evidence="4">The sequence shown here is derived from an EMBL/GenBank/DDBJ whole genome shotgun (WGS) entry which is preliminary data.</text>
</comment>
<keyword evidence="2" id="KW-0378">Hydrolase</keyword>
<dbReference type="Proteomes" id="UP000015100">
    <property type="component" value="Unassembled WGS sequence"/>
</dbReference>
<dbReference type="GO" id="GO:0008233">
    <property type="term" value="F:peptidase activity"/>
    <property type="evidence" value="ECO:0007669"/>
    <property type="project" value="InterPro"/>
</dbReference>
<evidence type="ECO:0000259" key="3">
    <source>
        <dbReference type="Pfam" id="PF00561"/>
    </source>
</evidence>
<keyword evidence="5" id="KW-1185">Reference proteome</keyword>
<dbReference type="SUPFAM" id="SSF53474">
    <property type="entry name" value="alpha/beta-Hydrolases"/>
    <property type="match status" value="1"/>
</dbReference>
<reference evidence="4 5" key="1">
    <citation type="journal article" date="2013" name="PLoS Genet.">
        <title>Genomic mechanisms accounting for the adaptation to parasitism in nematode-trapping fungi.</title>
        <authorList>
            <person name="Meerupati T."/>
            <person name="Andersson K.M."/>
            <person name="Friman E."/>
            <person name="Kumar D."/>
            <person name="Tunlid A."/>
            <person name="Ahren D."/>
        </authorList>
    </citation>
    <scope>NUCLEOTIDE SEQUENCE [LARGE SCALE GENOMIC DNA]</scope>
    <source>
        <strain evidence="4 5">CBS 200.50</strain>
    </source>
</reference>
<dbReference type="InterPro" id="IPR000073">
    <property type="entry name" value="AB_hydrolase_1"/>
</dbReference>
<dbReference type="Pfam" id="PF00561">
    <property type="entry name" value="Abhydrolase_1"/>
    <property type="match status" value="1"/>
</dbReference>
<dbReference type="OrthoDB" id="1898734at2759"/>
<comment type="similarity">
    <text evidence="1">Belongs to the peptidase S33 family.</text>
</comment>
<dbReference type="GO" id="GO:0006508">
    <property type="term" value="P:proteolysis"/>
    <property type="evidence" value="ECO:0007669"/>
    <property type="project" value="InterPro"/>
</dbReference>
<evidence type="ECO:0000313" key="5">
    <source>
        <dbReference type="Proteomes" id="UP000015100"/>
    </source>
</evidence>
<dbReference type="InterPro" id="IPR051601">
    <property type="entry name" value="Serine_prot/Carboxylest_S33"/>
</dbReference>
<dbReference type="eggNOG" id="ENOG502QSNW">
    <property type="taxonomic scope" value="Eukaryota"/>
</dbReference>